<name>A0A0A8Z489_ARUDO</name>
<proteinExistence type="predicted"/>
<sequence length="16" mass="1809">MDASLLPSTLNKFSRE</sequence>
<dbReference type="AlphaFoldDB" id="A0A0A8Z489"/>
<reference evidence="1" key="2">
    <citation type="journal article" date="2015" name="Data Brief">
        <title>Shoot transcriptome of the giant reed, Arundo donax.</title>
        <authorList>
            <person name="Barrero R.A."/>
            <person name="Guerrero F.D."/>
            <person name="Moolhuijzen P."/>
            <person name="Goolsby J.A."/>
            <person name="Tidwell J."/>
            <person name="Bellgard S.E."/>
            <person name="Bellgard M.I."/>
        </authorList>
    </citation>
    <scope>NUCLEOTIDE SEQUENCE</scope>
    <source>
        <tissue evidence="1">Shoot tissue taken approximately 20 cm above the soil surface</tissue>
    </source>
</reference>
<reference evidence="1" key="1">
    <citation type="submission" date="2014-09" db="EMBL/GenBank/DDBJ databases">
        <authorList>
            <person name="Magalhaes I.L.F."/>
            <person name="Oliveira U."/>
            <person name="Santos F.R."/>
            <person name="Vidigal T.H.D.A."/>
            <person name="Brescovit A.D."/>
            <person name="Santos A.J."/>
        </authorList>
    </citation>
    <scope>NUCLEOTIDE SEQUENCE</scope>
    <source>
        <tissue evidence="1">Shoot tissue taken approximately 20 cm above the soil surface</tissue>
    </source>
</reference>
<protein>
    <submittedName>
        <fullName evidence="1">Uncharacterized protein</fullName>
    </submittedName>
</protein>
<evidence type="ECO:0000313" key="1">
    <source>
        <dbReference type="EMBL" id="JAD31585.1"/>
    </source>
</evidence>
<accession>A0A0A8Z489</accession>
<dbReference type="EMBL" id="GBRH01266310">
    <property type="protein sequence ID" value="JAD31585.1"/>
    <property type="molecule type" value="Transcribed_RNA"/>
</dbReference>
<organism evidence="1">
    <name type="scientific">Arundo donax</name>
    <name type="common">Giant reed</name>
    <name type="synonym">Donax arundinaceus</name>
    <dbReference type="NCBI Taxonomy" id="35708"/>
    <lineage>
        <taxon>Eukaryota</taxon>
        <taxon>Viridiplantae</taxon>
        <taxon>Streptophyta</taxon>
        <taxon>Embryophyta</taxon>
        <taxon>Tracheophyta</taxon>
        <taxon>Spermatophyta</taxon>
        <taxon>Magnoliopsida</taxon>
        <taxon>Liliopsida</taxon>
        <taxon>Poales</taxon>
        <taxon>Poaceae</taxon>
        <taxon>PACMAD clade</taxon>
        <taxon>Arundinoideae</taxon>
        <taxon>Arundineae</taxon>
        <taxon>Arundo</taxon>
    </lineage>
</organism>